<dbReference type="PANTHER" id="PTHR43272">
    <property type="entry name" value="LONG-CHAIN-FATTY-ACID--COA LIGASE"/>
    <property type="match status" value="1"/>
</dbReference>
<keyword evidence="3" id="KW-1185">Reference proteome</keyword>
<evidence type="ECO:0000313" key="2">
    <source>
        <dbReference type="EMBL" id="MTI25708.1"/>
    </source>
</evidence>
<name>A0ABW9RNW9_9BACT</name>
<dbReference type="RefSeq" id="WP_155172055.1">
    <property type="nucleotide sequence ID" value="NZ_BAAAFL010000018.1"/>
</dbReference>
<accession>A0ABW9RNW9</accession>
<feature type="domain" description="AMP-dependent synthetase/ligase" evidence="1">
    <location>
        <begin position="31"/>
        <end position="350"/>
    </location>
</feature>
<dbReference type="Gene3D" id="3.40.50.12780">
    <property type="entry name" value="N-terminal domain of ligase-like"/>
    <property type="match status" value="1"/>
</dbReference>
<organism evidence="2 3">
    <name type="scientific">Fulvivirga kasyanovii</name>
    <dbReference type="NCBI Taxonomy" id="396812"/>
    <lineage>
        <taxon>Bacteria</taxon>
        <taxon>Pseudomonadati</taxon>
        <taxon>Bacteroidota</taxon>
        <taxon>Cytophagia</taxon>
        <taxon>Cytophagales</taxon>
        <taxon>Fulvivirgaceae</taxon>
        <taxon>Fulvivirga</taxon>
    </lineage>
</organism>
<evidence type="ECO:0000259" key="1">
    <source>
        <dbReference type="Pfam" id="PF00501"/>
    </source>
</evidence>
<dbReference type="PANTHER" id="PTHR43272:SF52">
    <property type="entry name" value="AMP-DEPENDENT SYNTHETASE_LIGASE DOMAIN-CONTAINING PROTEIN"/>
    <property type="match status" value="1"/>
</dbReference>
<comment type="caution">
    <text evidence="2">The sequence shown here is derived from an EMBL/GenBank/DDBJ whole genome shotgun (WGS) entry which is preliminary data.</text>
</comment>
<dbReference type="SUPFAM" id="SSF56801">
    <property type="entry name" value="Acetyl-CoA synthetase-like"/>
    <property type="match status" value="1"/>
</dbReference>
<dbReference type="EMBL" id="SMLW01000534">
    <property type="protein sequence ID" value="MTI25708.1"/>
    <property type="molecule type" value="Genomic_DNA"/>
</dbReference>
<proteinExistence type="predicted"/>
<protein>
    <recommendedName>
        <fullName evidence="1">AMP-dependent synthetase/ligase domain-containing protein</fullName>
    </recommendedName>
</protein>
<reference evidence="2 3" key="1">
    <citation type="submission" date="2019-02" db="EMBL/GenBank/DDBJ databases">
        <authorList>
            <person name="Goldberg S.R."/>
            <person name="Haltli B.A."/>
            <person name="Correa H."/>
            <person name="Russell K.G."/>
        </authorList>
    </citation>
    <scope>NUCLEOTIDE SEQUENCE [LARGE SCALE GENOMIC DNA]</scope>
    <source>
        <strain evidence="2 3">JCM 16186</strain>
    </source>
</reference>
<dbReference type="Proteomes" id="UP000798808">
    <property type="component" value="Unassembled WGS sequence"/>
</dbReference>
<evidence type="ECO:0000313" key="3">
    <source>
        <dbReference type="Proteomes" id="UP000798808"/>
    </source>
</evidence>
<sequence length="522" mass="60238">MNLNNLLNKIKSSEENRLEYYEGGTKRIKRFKEVYVDVVKVVNLFTDFGLQRGERIGILGTNSYEWIIIDLACVIKGLVTIPFETTKKNDVAQLISEFNLSYFFTNIKEHYRKHDNGKVLTFSYIIEQANDSRPIDSEPYDDNDVFTIVSTSGTSGKSKFVEVRKLSFDHLGTKTNELFNFEKEDRFLVFLPLSIYLERCYIYSAILLGFNVILTPFEYIFYSIQNDRPSVIIGIPYFFENFQRVFLEKVNERWLNKAVFRSYLFLKRINLGFLFKNKFAPFIKAWGGNIRFLLTGAAPIRKDTLHFFNDLGITLYEGYGLTEIGGMVALNAPGRVKVGSVGKPFPDKDVFTDEDGQIIVKSNFLANSKYLISTEEENTKTYLPDGSVATGDLGYFDDDGYLFVHGRLKDLIVTSTGKKVHPTYIEEVLINSGFFKNCLVYGEKRPYLVAILIPKDNSLEKGELKKIINEINERLSDEQKIIDFLPIDETFTIENKMLTNTLKINRPKILEKYKEEIENLYN</sequence>
<dbReference type="Pfam" id="PF00501">
    <property type="entry name" value="AMP-binding"/>
    <property type="match status" value="1"/>
</dbReference>
<dbReference type="Pfam" id="PF23562">
    <property type="entry name" value="AMP-binding_C_3"/>
    <property type="match status" value="1"/>
</dbReference>
<dbReference type="InterPro" id="IPR042099">
    <property type="entry name" value="ANL_N_sf"/>
</dbReference>
<dbReference type="InterPro" id="IPR000873">
    <property type="entry name" value="AMP-dep_synth/lig_dom"/>
</dbReference>
<gene>
    <name evidence="2" type="ORF">E1163_12200</name>
</gene>